<organism evidence="1">
    <name type="scientific">virus sp. ctML55</name>
    <dbReference type="NCBI Taxonomy" id="2827627"/>
    <lineage>
        <taxon>Viruses</taxon>
    </lineage>
</organism>
<sequence>MEESYMLLDYSKSFLSPLEEHPYHRQYLQTTLFHEAYLELHKVLDLVLQRYQVQARNQLHHILINLHGLHEC</sequence>
<accession>A0A8S5RJ01</accession>
<reference evidence="1" key="1">
    <citation type="journal article" date="2021" name="Proc. Natl. Acad. Sci. U.S.A.">
        <title>A Catalog of Tens of Thousands of Viruses from Human Metagenomes Reveals Hidden Associations with Chronic Diseases.</title>
        <authorList>
            <person name="Tisza M.J."/>
            <person name="Buck C.B."/>
        </authorList>
    </citation>
    <scope>NUCLEOTIDE SEQUENCE</scope>
    <source>
        <strain evidence="1">CtML55</strain>
    </source>
</reference>
<protein>
    <submittedName>
        <fullName evidence="1">Uncharacterized protein</fullName>
    </submittedName>
</protein>
<evidence type="ECO:0000313" key="1">
    <source>
        <dbReference type="EMBL" id="DAE31147.1"/>
    </source>
</evidence>
<dbReference type="EMBL" id="BK059105">
    <property type="protein sequence ID" value="DAE31147.1"/>
    <property type="molecule type" value="Genomic_DNA"/>
</dbReference>
<name>A0A8S5RJ01_9VIRU</name>
<proteinExistence type="predicted"/>